<evidence type="ECO:0000256" key="3">
    <source>
        <dbReference type="ARBA" id="ARBA00022475"/>
    </source>
</evidence>
<evidence type="ECO:0000313" key="12">
    <source>
        <dbReference type="Proteomes" id="UP000579605"/>
    </source>
</evidence>
<dbReference type="PANTHER" id="PTHR33162:SF1">
    <property type="entry name" value="SEC-INDEPENDENT PROTEIN TRANSLOCASE PROTEIN TATA, CHLOROPLASTIC"/>
    <property type="match status" value="1"/>
</dbReference>
<name>A0A852Z7H9_9ACTN</name>
<accession>A0A852Z7H9</accession>
<evidence type="ECO:0000313" key="11">
    <source>
        <dbReference type="EMBL" id="NYH88894.1"/>
    </source>
</evidence>
<comment type="subunit">
    <text evidence="9">The Tat system comprises two distinct complexes: a TatABC complex, containing multiple copies of TatA, TatB and TatC subunits, and a separate TatA complex, containing only TatA subunits. Substrates initially bind to the TatABC complex, which probably triggers association of the separate TatA complex to form the active translocon.</text>
</comment>
<keyword evidence="12" id="KW-1185">Reference proteome</keyword>
<dbReference type="InterPro" id="IPR018448">
    <property type="entry name" value="TatB"/>
</dbReference>
<feature type="compositionally biased region" description="Basic and acidic residues" evidence="10">
    <location>
        <begin position="165"/>
        <end position="192"/>
    </location>
</feature>
<evidence type="ECO:0000256" key="1">
    <source>
        <dbReference type="ARBA" id="ARBA00004167"/>
    </source>
</evidence>
<dbReference type="Proteomes" id="UP000579605">
    <property type="component" value="Unassembled WGS sequence"/>
</dbReference>
<evidence type="ECO:0000256" key="8">
    <source>
        <dbReference type="ARBA" id="ARBA00023136"/>
    </source>
</evidence>
<evidence type="ECO:0000256" key="5">
    <source>
        <dbReference type="ARBA" id="ARBA00022927"/>
    </source>
</evidence>
<keyword evidence="4 9" id="KW-0812">Transmembrane</keyword>
<keyword evidence="5 9" id="KW-0653">Protein transport</keyword>
<organism evidence="11 12">
    <name type="scientific">Actinopolymorpha rutila</name>
    <dbReference type="NCBI Taxonomy" id="446787"/>
    <lineage>
        <taxon>Bacteria</taxon>
        <taxon>Bacillati</taxon>
        <taxon>Actinomycetota</taxon>
        <taxon>Actinomycetes</taxon>
        <taxon>Propionibacteriales</taxon>
        <taxon>Actinopolymorphaceae</taxon>
        <taxon>Actinopolymorpha</taxon>
    </lineage>
</organism>
<comment type="caution">
    <text evidence="11">The sequence shown here is derived from an EMBL/GenBank/DDBJ whole genome shotgun (WGS) entry which is preliminary data.</text>
</comment>
<dbReference type="GO" id="GO:0008320">
    <property type="term" value="F:protein transmembrane transporter activity"/>
    <property type="evidence" value="ECO:0007669"/>
    <property type="project" value="UniProtKB-UniRule"/>
</dbReference>
<reference evidence="11 12" key="1">
    <citation type="submission" date="2020-07" db="EMBL/GenBank/DDBJ databases">
        <title>Sequencing the genomes of 1000 actinobacteria strains.</title>
        <authorList>
            <person name="Klenk H.-P."/>
        </authorList>
    </citation>
    <scope>NUCLEOTIDE SEQUENCE [LARGE SCALE GENOMIC DNA]</scope>
    <source>
        <strain evidence="11 12">DSM 18448</strain>
    </source>
</reference>
<keyword evidence="2 9" id="KW-0813">Transport</keyword>
<proteinExistence type="inferred from homology"/>
<dbReference type="PRINTS" id="PR01506">
    <property type="entry name" value="TATBPROTEIN"/>
</dbReference>
<dbReference type="EMBL" id="JACBZH010000001">
    <property type="protein sequence ID" value="NYH88894.1"/>
    <property type="molecule type" value="Genomic_DNA"/>
</dbReference>
<dbReference type="InterPro" id="IPR003369">
    <property type="entry name" value="TatA/B/E"/>
</dbReference>
<evidence type="ECO:0000256" key="4">
    <source>
        <dbReference type="ARBA" id="ARBA00022692"/>
    </source>
</evidence>
<protein>
    <recommendedName>
        <fullName evidence="9">Sec-independent protein translocase protein TatB</fullName>
    </recommendedName>
</protein>
<dbReference type="HAMAP" id="MF_00237">
    <property type="entry name" value="TatB"/>
    <property type="match status" value="1"/>
</dbReference>
<dbReference type="Gene3D" id="1.20.5.3310">
    <property type="match status" value="1"/>
</dbReference>
<dbReference type="Pfam" id="PF02416">
    <property type="entry name" value="TatA_B_E"/>
    <property type="match status" value="1"/>
</dbReference>
<keyword evidence="8 9" id="KW-0472">Membrane</keyword>
<evidence type="ECO:0000256" key="9">
    <source>
        <dbReference type="HAMAP-Rule" id="MF_00237"/>
    </source>
</evidence>
<feature type="compositionally biased region" description="Basic and acidic residues" evidence="10">
    <location>
        <begin position="115"/>
        <end position="137"/>
    </location>
</feature>
<dbReference type="NCBIfam" id="NF002377">
    <property type="entry name" value="PRK01371.1-4"/>
    <property type="match status" value="1"/>
</dbReference>
<evidence type="ECO:0000256" key="7">
    <source>
        <dbReference type="ARBA" id="ARBA00023010"/>
    </source>
</evidence>
<keyword evidence="6 9" id="KW-1133">Transmembrane helix</keyword>
<evidence type="ECO:0000256" key="10">
    <source>
        <dbReference type="SAM" id="MobiDB-lite"/>
    </source>
</evidence>
<comment type="function">
    <text evidence="9">Part of the twin-arginine translocation (Tat) system that transports large folded proteins containing a characteristic twin-arginine motif in their signal peptide across membranes. Together with TatC, TatB is part of a receptor directly interacting with Tat signal peptides. TatB may form an oligomeric binding site that transiently accommodates folded Tat precursor proteins before their translocation.</text>
</comment>
<comment type="similarity">
    <text evidence="9">Belongs to the TatB family.</text>
</comment>
<evidence type="ECO:0000256" key="2">
    <source>
        <dbReference type="ARBA" id="ARBA00022448"/>
    </source>
</evidence>
<keyword evidence="3 9" id="KW-1003">Cell membrane</keyword>
<dbReference type="RefSeq" id="WP_179786720.1">
    <property type="nucleotide sequence ID" value="NZ_BAAARR010000003.1"/>
</dbReference>
<comment type="subcellular location">
    <subcellularLocation>
        <location evidence="9">Cell membrane</location>
        <topology evidence="9">Single-pass membrane protein</topology>
    </subcellularLocation>
    <subcellularLocation>
        <location evidence="1">Membrane</location>
        <topology evidence="1">Single-pass membrane protein</topology>
    </subcellularLocation>
</comment>
<dbReference type="GO" id="GO:0033281">
    <property type="term" value="C:TAT protein transport complex"/>
    <property type="evidence" value="ECO:0007669"/>
    <property type="project" value="UniProtKB-UniRule"/>
</dbReference>
<gene>
    <name evidence="9" type="primary">tatB</name>
    <name evidence="11" type="ORF">F4554_001532</name>
</gene>
<dbReference type="PANTHER" id="PTHR33162">
    <property type="entry name" value="SEC-INDEPENDENT PROTEIN TRANSLOCASE PROTEIN TATA, CHLOROPLASTIC"/>
    <property type="match status" value="1"/>
</dbReference>
<sequence>MFDIGAPELIVLAIAALFIFGPDRLPDIARQAARGIRQVRGMANNARRELSRELGPEFEDLDIADLNPRNFVRKHVLSGLDEDDLRIDRDLDLRDDLRVDMDSRSSRNGTSNGAADDHDTDSTNGYDSDHDSDRDSDSGTDPVNGSVHVDDADEADDLRNGSGRTDADRTEDADGEPGRPAERRPVFDLEAT</sequence>
<evidence type="ECO:0000256" key="6">
    <source>
        <dbReference type="ARBA" id="ARBA00022989"/>
    </source>
</evidence>
<dbReference type="AlphaFoldDB" id="A0A852Z7H9"/>
<dbReference type="GO" id="GO:0043953">
    <property type="term" value="P:protein transport by the Tat complex"/>
    <property type="evidence" value="ECO:0007669"/>
    <property type="project" value="UniProtKB-UniRule"/>
</dbReference>
<feature type="region of interest" description="Disordered" evidence="10">
    <location>
        <begin position="101"/>
        <end position="192"/>
    </location>
</feature>
<keyword evidence="7 9" id="KW-0811">Translocation</keyword>